<sequence length="367" mass="42895">MKSNTFKVFNIDTPKNFSSYLKECAKINDDNPFFKFDLNLNNKFSKNSIHCFVLRKANDPIILMPIVLRSIIINNIQTTFNDVISPYGYSGPLISKEANEKDMNEFWQLADLWYKENNVITEFIRFSLNNNTLGYNGKIIPTLKNVCGELTDPNTIWNKFDKKVRNNYRKSVENQLTFHIYSGNMEPKIVSQFYDIYKNTMIRRNADIDLYFSLNYFQNYVKLNPQHCAIAIVSKGNTPISTEFLLLSKDTIYSYLGGTNADFFNCRPNDFLKVNIINWAIENSYKTYVLGGGRIDNDNLYAYKKSFFPKENDITFYTGRKIVNQEIYKYLNEEIKNSLTMNSINYSDPNTNDFFPIYRKPINSISI</sequence>
<dbReference type="OrthoDB" id="9785911at2"/>
<dbReference type="GO" id="GO:0016740">
    <property type="term" value="F:transferase activity"/>
    <property type="evidence" value="ECO:0007669"/>
    <property type="project" value="UniProtKB-KW"/>
</dbReference>
<dbReference type="RefSeq" id="WP_074673161.1">
    <property type="nucleotide sequence ID" value="NZ_FNTB01000001.1"/>
</dbReference>
<accession>A0A1H4QCF8</accession>
<reference evidence="2 3" key="1">
    <citation type="submission" date="2016-10" db="EMBL/GenBank/DDBJ databases">
        <authorList>
            <person name="de Groot N.N."/>
        </authorList>
    </citation>
    <scope>NUCLEOTIDE SEQUENCE [LARGE SCALE GENOMIC DNA]</scope>
    <source>
        <strain evidence="2 3">MAR_2009_71</strain>
    </source>
</reference>
<dbReference type="InterPro" id="IPR038740">
    <property type="entry name" value="BioF2-like_GNAT_dom"/>
</dbReference>
<keyword evidence="2" id="KW-0808">Transferase</keyword>
<organism evidence="2 3">
    <name type="scientific">Maribacter dokdonensis</name>
    <dbReference type="NCBI Taxonomy" id="320912"/>
    <lineage>
        <taxon>Bacteria</taxon>
        <taxon>Pseudomonadati</taxon>
        <taxon>Bacteroidota</taxon>
        <taxon>Flavobacteriia</taxon>
        <taxon>Flavobacteriales</taxon>
        <taxon>Flavobacteriaceae</taxon>
        <taxon>Maribacter</taxon>
    </lineage>
</organism>
<feature type="domain" description="BioF2-like acetyltransferase" evidence="1">
    <location>
        <begin position="159"/>
        <end position="304"/>
    </location>
</feature>
<dbReference type="Gene3D" id="3.40.630.30">
    <property type="match status" value="1"/>
</dbReference>
<dbReference type="InterPro" id="IPR050644">
    <property type="entry name" value="PG_Glycine_Bridge_Synth"/>
</dbReference>
<dbReference type="SUPFAM" id="SSF55729">
    <property type="entry name" value="Acyl-CoA N-acyltransferases (Nat)"/>
    <property type="match status" value="1"/>
</dbReference>
<evidence type="ECO:0000313" key="2">
    <source>
        <dbReference type="EMBL" id="SEC17210.1"/>
    </source>
</evidence>
<evidence type="ECO:0000313" key="3">
    <source>
        <dbReference type="Proteomes" id="UP000183038"/>
    </source>
</evidence>
<name>A0A1H4QCF8_9FLAO</name>
<dbReference type="PANTHER" id="PTHR36174">
    <property type="entry name" value="LIPID II:GLYCINE GLYCYLTRANSFERASE"/>
    <property type="match status" value="1"/>
</dbReference>
<gene>
    <name evidence="2" type="ORF">SAMN05192540_2537</name>
</gene>
<proteinExistence type="predicted"/>
<dbReference type="InterPro" id="IPR016181">
    <property type="entry name" value="Acyl_CoA_acyltransferase"/>
</dbReference>
<dbReference type="PANTHER" id="PTHR36174:SF1">
    <property type="entry name" value="LIPID II:GLYCINE GLYCYLTRANSFERASE"/>
    <property type="match status" value="1"/>
</dbReference>
<dbReference type="EMBL" id="FNTB01000001">
    <property type="protein sequence ID" value="SEC17210.1"/>
    <property type="molecule type" value="Genomic_DNA"/>
</dbReference>
<protein>
    <submittedName>
        <fullName evidence="2">Acetyltransferase (GNAT) domain-containing protein</fullName>
    </submittedName>
</protein>
<evidence type="ECO:0000259" key="1">
    <source>
        <dbReference type="Pfam" id="PF13480"/>
    </source>
</evidence>
<dbReference type="Proteomes" id="UP000183038">
    <property type="component" value="Unassembled WGS sequence"/>
</dbReference>
<dbReference type="Pfam" id="PF13480">
    <property type="entry name" value="Acetyltransf_6"/>
    <property type="match status" value="1"/>
</dbReference>
<dbReference type="AlphaFoldDB" id="A0A1H4QCF8"/>